<sequence>MPPPGIEPGPPACYASAVTTVKPEEEGKEVTEKLSNGGDKTPEKSKEAAADSENPATPDTPASPESATESSDKKQKDKSKKIVKKMNDGKEEVTVEEAPVEISFWRSSS</sequence>
<feature type="compositionally biased region" description="Basic and acidic residues" evidence="1">
    <location>
        <begin position="40"/>
        <end position="49"/>
    </location>
</feature>
<dbReference type="EMBL" id="HBUF01117073">
    <property type="protein sequence ID" value="CAG6641374.1"/>
    <property type="molecule type" value="Transcribed_RNA"/>
</dbReference>
<organism evidence="2">
    <name type="scientific">Cacopsylla melanoneura</name>
    <dbReference type="NCBI Taxonomy" id="428564"/>
    <lineage>
        <taxon>Eukaryota</taxon>
        <taxon>Metazoa</taxon>
        <taxon>Ecdysozoa</taxon>
        <taxon>Arthropoda</taxon>
        <taxon>Hexapoda</taxon>
        <taxon>Insecta</taxon>
        <taxon>Pterygota</taxon>
        <taxon>Neoptera</taxon>
        <taxon>Paraneoptera</taxon>
        <taxon>Hemiptera</taxon>
        <taxon>Sternorrhyncha</taxon>
        <taxon>Psylloidea</taxon>
        <taxon>Psyllidae</taxon>
        <taxon>Psyllinae</taxon>
        <taxon>Cacopsylla</taxon>
    </lineage>
</organism>
<dbReference type="EMBL" id="HBUF01117072">
    <property type="protein sequence ID" value="CAG6641372.1"/>
    <property type="molecule type" value="Transcribed_RNA"/>
</dbReference>
<evidence type="ECO:0000256" key="1">
    <source>
        <dbReference type="SAM" id="MobiDB-lite"/>
    </source>
</evidence>
<accession>A0A8D8VZC9</accession>
<proteinExistence type="predicted"/>
<dbReference type="EMBL" id="HBUF01117071">
    <property type="protein sequence ID" value="CAG6641370.1"/>
    <property type="molecule type" value="Transcribed_RNA"/>
</dbReference>
<evidence type="ECO:0000313" key="2">
    <source>
        <dbReference type="EMBL" id="CAG6641368.1"/>
    </source>
</evidence>
<dbReference type="EMBL" id="HBUF01117070">
    <property type="protein sequence ID" value="CAG6641368.1"/>
    <property type="molecule type" value="Transcribed_RNA"/>
</dbReference>
<dbReference type="AlphaFoldDB" id="A0A8D8VZC9"/>
<feature type="region of interest" description="Disordered" evidence="1">
    <location>
        <begin position="20"/>
        <end position="95"/>
    </location>
</feature>
<reference evidence="2" key="1">
    <citation type="submission" date="2021-05" db="EMBL/GenBank/DDBJ databases">
        <authorList>
            <person name="Alioto T."/>
            <person name="Alioto T."/>
            <person name="Gomez Garrido J."/>
        </authorList>
    </citation>
    <scope>NUCLEOTIDE SEQUENCE</scope>
</reference>
<name>A0A8D8VZC9_9HEMI</name>
<feature type="compositionally biased region" description="Basic and acidic residues" evidence="1">
    <location>
        <begin position="22"/>
        <end position="32"/>
    </location>
</feature>
<protein>
    <submittedName>
        <fullName evidence="2">Uncharacterized protein</fullName>
    </submittedName>
</protein>